<dbReference type="Proteomes" id="UP000322214">
    <property type="component" value="Chromosome"/>
</dbReference>
<keyword evidence="1" id="KW-0732">Signal</keyword>
<evidence type="ECO:0000259" key="3">
    <source>
        <dbReference type="Pfam" id="PF07593"/>
    </source>
</evidence>
<dbReference type="STRING" id="980251.GCA_001642875_00546"/>
<accession>A0A5B9PAF9</accession>
<gene>
    <name evidence="4" type="ORF">MFFC18_31500</name>
</gene>
<dbReference type="RefSeq" id="WP_148618889.1">
    <property type="nucleotide sequence ID" value="NZ_CP042912.1"/>
</dbReference>
<evidence type="ECO:0000313" key="5">
    <source>
        <dbReference type="Proteomes" id="UP000322214"/>
    </source>
</evidence>
<dbReference type="SUPFAM" id="SSF69318">
    <property type="entry name" value="Integrin alpha N-terminal domain"/>
    <property type="match status" value="3"/>
</dbReference>
<evidence type="ECO:0000256" key="2">
    <source>
        <dbReference type="SAM" id="MobiDB-lite"/>
    </source>
</evidence>
<dbReference type="PANTHER" id="PTHR16026:SF0">
    <property type="entry name" value="CARTILAGE ACIDIC PROTEIN 1"/>
    <property type="match status" value="1"/>
</dbReference>
<dbReference type="InterPro" id="IPR013517">
    <property type="entry name" value="FG-GAP"/>
</dbReference>
<dbReference type="KEGG" id="mff:MFFC18_31500"/>
<dbReference type="InterPro" id="IPR011519">
    <property type="entry name" value="UnbV_ASPIC"/>
</dbReference>
<keyword evidence="5" id="KW-1185">Reference proteome</keyword>
<proteinExistence type="predicted"/>
<organism evidence="4 5">
    <name type="scientific">Mariniblastus fucicola</name>
    <dbReference type="NCBI Taxonomy" id="980251"/>
    <lineage>
        <taxon>Bacteria</taxon>
        <taxon>Pseudomonadati</taxon>
        <taxon>Planctomycetota</taxon>
        <taxon>Planctomycetia</taxon>
        <taxon>Pirellulales</taxon>
        <taxon>Pirellulaceae</taxon>
        <taxon>Mariniblastus</taxon>
    </lineage>
</organism>
<feature type="domain" description="ASPIC/UnbV" evidence="3">
    <location>
        <begin position="568"/>
        <end position="631"/>
    </location>
</feature>
<feature type="region of interest" description="Disordered" evidence="2">
    <location>
        <begin position="1218"/>
        <end position="1244"/>
    </location>
</feature>
<protein>
    <submittedName>
        <fullName evidence="4">FG-GAP repeat protein</fullName>
    </submittedName>
</protein>
<evidence type="ECO:0000256" key="1">
    <source>
        <dbReference type="ARBA" id="ARBA00022729"/>
    </source>
</evidence>
<dbReference type="Pfam" id="PF13517">
    <property type="entry name" value="FG-GAP_3"/>
    <property type="match status" value="4"/>
</dbReference>
<dbReference type="PANTHER" id="PTHR16026">
    <property type="entry name" value="CARTILAGE ACIDIC PROTEIN 1"/>
    <property type="match status" value="1"/>
</dbReference>
<reference evidence="4 5" key="1">
    <citation type="submission" date="2019-08" db="EMBL/GenBank/DDBJ databases">
        <title>Deep-cultivation of Planctomycetes and their phenomic and genomic characterization uncovers novel biology.</title>
        <authorList>
            <person name="Wiegand S."/>
            <person name="Jogler M."/>
            <person name="Boedeker C."/>
            <person name="Pinto D."/>
            <person name="Vollmers J."/>
            <person name="Rivas-Marin E."/>
            <person name="Kohn T."/>
            <person name="Peeters S.H."/>
            <person name="Heuer A."/>
            <person name="Rast P."/>
            <person name="Oberbeckmann S."/>
            <person name="Bunk B."/>
            <person name="Jeske O."/>
            <person name="Meyerdierks A."/>
            <person name="Storesund J.E."/>
            <person name="Kallscheuer N."/>
            <person name="Luecker S."/>
            <person name="Lage O.M."/>
            <person name="Pohl T."/>
            <person name="Merkel B.J."/>
            <person name="Hornburger P."/>
            <person name="Mueller R.-W."/>
            <person name="Bruemmer F."/>
            <person name="Labrenz M."/>
            <person name="Spormann A.M."/>
            <person name="Op den Camp H."/>
            <person name="Overmann J."/>
            <person name="Amann R."/>
            <person name="Jetten M.S.M."/>
            <person name="Mascher T."/>
            <person name="Medema M.H."/>
            <person name="Devos D.P."/>
            <person name="Kaster A.-K."/>
            <person name="Ovreas L."/>
            <person name="Rohde M."/>
            <person name="Galperin M.Y."/>
            <person name="Jogler C."/>
        </authorList>
    </citation>
    <scope>NUCLEOTIDE SEQUENCE [LARGE SCALE GENOMIC DNA]</scope>
    <source>
        <strain evidence="4 5">FC18</strain>
    </source>
</reference>
<dbReference type="InterPro" id="IPR027039">
    <property type="entry name" value="Crtac1"/>
</dbReference>
<evidence type="ECO:0000313" key="4">
    <source>
        <dbReference type="EMBL" id="QEG23254.1"/>
    </source>
</evidence>
<dbReference type="Pfam" id="PF07593">
    <property type="entry name" value="UnbV_ASPIC"/>
    <property type="match status" value="2"/>
</dbReference>
<dbReference type="EMBL" id="CP042912">
    <property type="protein sequence ID" value="QEG23254.1"/>
    <property type="molecule type" value="Genomic_DNA"/>
</dbReference>
<dbReference type="PROSITE" id="PS51257">
    <property type="entry name" value="PROKAR_LIPOPROTEIN"/>
    <property type="match status" value="1"/>
</dbReference>
<name>A0A5B9PAF9_9BACT</name>
<dbReference type="AlphaFoldDB" id="A0A5B9PAF9"/>
<dbReference type="Gene3D" id="2.130.10.130">
    <property type="entry name" value="Integrin alpha, N-terminal"/>
    <property type="match status" value="3"/>
</dbReference>
<dbReference type="OrthoDB" id="5287961at2"/>
<feature type="domain" description="ASPIC/UnbV" evidence="3">
    <location>
        <begin position="1162"/>
        <end position="1219"/>
    </location>
</feature>
<sequence length="1244" mass="137334">MTRYTTALVFGIAGIALTILSGCGDKASPIKKVANTLPASDSGYVKISDNLFALPLKKTDAGGAGSKRFSMLKNSGVDFKNYMERDITNMLLETGSGVALGDYDNDGLIDIYLTGSDVDNKLFRNLGNMKFDDTTFSAKVDGRIKDNKIWASGASFSDIDNDGDLDLYVCNMAAPDLLYINRGDGTFKEEGFTRGVAYNGASKQANFCDYDHDGDMDFYLVTYQDIVEIPHQLIRENEDGEIEVVPGKEEYVTIIDGHVDYWPGEQDLLYRNDGSGNFEEVARDSGIAGYDCGLASVWFDYDNDGWQDIYVTSDFKQPDHLYRNNHDGTFTDVLPETVRRTPWYSMGVDAGDLNNDGQLDFLVADMADQTHYGQKINMGDMSDSGWFLTYGKPRQFMVNCLFVNAGDKEYFELARQTGLAKTDWTWSVRFADLDLDGNQDVFITNGHARDNMNSDIVNRLNELKAKKGGEPLTFEERDKFGIQIPVREETNLAYANRGNLEFEAVGEDWGLDYHGVSHSAGFADLDLDGDLDCVINNYYTPSLVYENKTADGGRLLVELRSGLNNFYGVGSKIEIWQADNYQRRDLTPGRGYLTSDPMMVHFGVDESQKIDRLKVTWPGSRVQEFTDLDPNFLYRVIDSPDNKPESPPVAADTMFADGTEAAGLDFVYKESEFDDFEREPLLPFQLSRLGASVSCGDVDGDGVTDIFCGSAAGQPAALFMNRNGKFEKVAGPWESKAVCEDMACLFFDADGDGDTDLYVTSGSNEFDLESENYRDSLYRNNGDGSFEDVTESSLPDLRDSSMSVAAGDFDRDGDLDLFVGSRSVPGQYPVMPESHLLINEGGKFSVSSPEIGDFTNVGLVNSAIWSDFNDDGWLDLIVAREWGPVSIYQNNEGTFSNETENLGLGGQSGWWHGIVAADLDADGDMDYVVTNQGLNTKYHATAEHPHRLYFEDFDNNGTLDLVESEYEGDIEYPVRGRSCSSRCMPFIAEKFPKFHDFSLATLDDIYETDSQARQHVELNYLESVILWNDGGNGFESEALPSIGQISPSFGVVVKDFDGDGILDIVLANNFFGSQPETGFMDGGLGLMLKGTGTRDFDPQWPRDSGIVVTGDANGLVTADWDSDGDEDLLVAVNGDQFKVFTNQSDFDATKLSIEGPSGNAEGIGSTIKLHFKEGGQVQSHEISAGGGYLSQSANSIRVPSKQLERIEKISVRWPDGTSTEKLINSEGPESTEIKFSYQSQSDDK</sequence>
<dbReference type="InterPro" id="IPR028994">
    <property type="entry name" value="Integrin_alpha_N"/>
</dbReference>